<dbReference type="InterPro" id="IPR015943">
    <property type="entry name" value="WD40/YVTN_repeat-like_dom_sf"/>
</dbReference>
<feature type="domain" description="Vps41 beta-propeller" evidence="7">
    <location>
        <begin position="32"/>
        <end position="365"/>
    </location>
</feature>
<dbReference type="GO" id="GO:0016236">
    <property type="term" value="P:macroautophagy"/>
    <property type="evidence" value="ECO:0007669"/>
    <property type="project" value="TreeGrafter"/>
</dbReference>
<dbReference type="InterPro" id="IPR057780">
    <property type="entry name" value="Beta-prop_Vps41"/>
</dbReference>
<dbReference type="PROSITE" id="PS50236">
    <property type="entry name" value="CHCR"/>
    <property type="match status" value="1"/>
</dbReference>
<dbReference type="OrthoDB" id="244107at2759"/>
<sequence>MASVDEFEKTEDSTEEEESESDESEEEEEPKLKYERISNDLVDILKKDCISCLAVHSKFLAAGTHWGMIYILDHIGCHIRDTEITAHSTTVNQISIDDHGDYVASCSDDGKVLITGFYTAENNQSLNFDRPVKAVAMDPLFYKHGSGKHFVTGDDKLVLNEKGGLFSRHRTTALHQGEGPIREIQWIGDFIAWANDLGVKIYDMSTRSRITHIPREHAYRPELYRCNLCWRNEKTLLIGWADRVKVCVIKDRVHDDARNLPSRYVEIVYMFKVDFFVCGIAPLGTDLVMLTYDKPSEQGIIQDSSSKRPQLQLITPHMEDYDVISSDALSLRGYEEYKCNDYHLECLPEENLFYIVSPKDIIVSKLRDEDDHVTWLIDHEQYEEALAVVQQKENTLQKHNLQSLGKDYLDFLLSKRDFEKAAQLCVKILSKNKDSWEEQVYKFAKIKQLKAIAPYIPRENPVLDPAIYEMVLLEFLLSDAERFLQLVRDWPSHLYKVQTVINALLDRLDRDRGNTYLMRALGDLYSYERQFDKALSIYLRLKHKDVFQLIHKHNLFGSISDKIVQLMEFDKEQAVSMLLDNMEKVPMEKVVNQLDKTPEYLFTYLDRIFQKDPHMAEKYHGKQVKLYAEYAPKKLLPFLKSSTHYPLQMALEECEMRNLIPEQVFLLGRMGNVKQALKLITEKLQDVNRAIEFCKDHNEPELWEDLNKYSLDKPFFIKVLLHNIGTHVDPIILIDKIQEGMEIEGLRDSLVKILQDYHLQISLREGCKKILVVDSFNLLDRLIKTQRKGIAVSNMRYASDVIVFHCKHAFHEDCLPVRGVNSCPICSTQKRAPAFK</sequence>
<comment type="caution">
    <text evidence="8">The sequence shown here is derived from an EMBL/GenBank/DDBJ whole genome shotgun (WGS) entry which is preliminary data.</text>
</comment>
<evidence type="ECO:0000256" key="1">
    <source>
        <dbReference type="ARBA" id="ARBA00009582"/>
    </source>
</evidence>
<dbReference type="InterPro" id="IPR000547">
    <property type="entry name" value="Clathrin_H-chain/VPS_repeat"/>
</dbReference>
<comment type="similarity">
    <text evidence="1 4">Belongs to the VPS41 family.</text>
</comment>
<protein>
    <recommendedName>
        <fullName evidence="4">Vacuolar protein sorting-associated protein 41 homolog</fullName>
    </recommendedName>
</protein>
<dbReference type="EMBL" id="CAJPWZ010002615">
    <property type="protein sequence ID" value="CAG2242015.1"/>
    <property type="molecule type" value="Genomic_DNA"/>
</dbReference>
<keyword evidence="2 4" id="KW-0813">Transport</keyword>
<dbReference type="InterPro" id="IPR045111">
    <property type="entry name" value="Vps41/Vps8"/>
</dbReference>
<dbReference type="PANTHER" id="PTHR12616:SF1">
    <property type="entry name" value="VACUOLAR PROTEIN SORTING-ASSOCIATED PROTEIN 41 HOMOLOG"/>
    <property type="match status" value="1"/>
</dbReference>
<dbReference type="Pfam" id="PF23411">
    <property type="entry name" value="Beta-prop_Vps41"/>
    <property type="match status" value="1"/>
</dbReference>
<proteinExistence type="inferred from homology"/>
<dbReference type="AlphaFoldDB" id="A0A8S3UH37"/>
<keyword evidence="4" id="KW-0333">Golgi apparatus</keyword>
<dbReference type="SUPFAM" id="SSF57850">
    <property type="entry name" value="RING/U-box"/>
    <property type="match status" value="1"/>
</dbReference>
<evidence type="ECO:0000256" key="3">
    <source>
        <dbReference type="ARBA" id="ARBA00022927"/>
    </source>
</evidence>
<dbReference type="SUPFAM" id="SSF50978">
    <property type="entry name" value="WD40 repeat-like"/>
    <property type="match status" value="1"/>
</dbReference>
<dbReference type="GO" id="GO:0006623">
    <property type="term" value="P:protein targeting to vacuole"/>
    <property type="evidence" value="ECO:0007669"/>
    <property type="project" value="InterPro"/>
</dbReference>
<evidence type="ECO:0000256" key="6">
    <source>
        <dbReference type="SAM" id="MobiDB-lite"/>
    </source>
</evidence>
<feature type="repeat" description="CHCR" evidence="5">
    <location>
        <begin position="566"/>
        <end position="719"/>
    </location>
</feature>
<evidence type="ECO:0000259" key="7">
    <source>
        <dbReference type="Pfam" id="PF23411"/>
    </source>
</evidence>
<feature type="compositionally biased region" description="Acidic residues" evidence="6">
    <location>
        <begin position="13"/>
        <end position="29"/>
    </location>
</feature>
<dbReference type="GO" id="GO:0034058">
    <property type="term" value="P:endosomal vesicle fusion"/>
    <property type="evidence" value="ECO:0007669"/>
    <property type="project" value="UniProtKB-UniRule"/>
</dbReference>
<feature type="compositionally biased region" description="Basic and acidic residues" evidence="6">
    <location>
        <begin position="1"/>
        <end position="12"/>
    </location>
</feature>
<comment type="function">
    <text evidence="4">Plays a role in vesicle-mediated protein trafficking to lysosomal compartments including the endocytic membrane transport pathways.</text>
</comment>
<dbReference type="Proteomes" id="UP000683360">
    <property type="component" value="Unassembled WGS sequence"/>
</dbReference>
<evidence type="ECO:0000256" key="2">
    <source>
        <dbReference type="ARBA" id="ARBA00022448"/>
    </source>
</evidence>
<dbReference type="Pfam" id="PF23556">
    <property type="entry name" value="TPR_Vps41"/>
    <property type="match status" value="1"/>
</dbReference>
<dbReference type="GO" id="GO:0009267">
    <property type="term" value="P:cellular response to starvation"/>
    <property type="evidence" value="ECO:0007669"/>
    <property type="project" value="TreeGrafter"/>
</dbReference>
<dbReference type="InterPro" id="IPR016902">
    <property type="entry name" value="Vps41"/>
</dbReference>
<dbReference type="GO" id="GO:0031902">
    <property type="term" value="C:late endosome membrane"/>
    <property type="evidence" value="ECO:0007669"/>
    <property type="project" value="UniProtKB-SubCell"/>
</dbReference>
<organism evidence="8 9">
    <name type="scientific">Mytilus edulis</name>
    <name type="common">Blue mussel</name>
    <dbReference type="NCBI Taxonomy" id="6550"/>
    <lineage>
        <taxon>Eukaryota</taxon>
        <taxon>Metazoa</taxon>
        <taxon>Spiralia</taxon>
        <taxon>Lophotrochozoa</taxon>
        <taxon>Mollusca</taxon>
        <taxon>Bivalvia</taxon>
        <taxon>Autobranchia</taxon>
        <taxon>Pteriomorphia</taxon>
        <taxon>Mytilida</taxon>
        <taxon>Mytiloidea</taxon>
        <taxon>Mytilidae</taxon>
        <taxon>Mytilinae</taxon>
        <taxon>Mytilus</taxon>
    </lineage>
</organism>
<dbReference type="GO" id="GO:0030136">
    <property type="term" value="C:clathrin-coated vesicle"/>
    <property type="evidence" value="ECO:0007669"/>
    <property type="project" value="UniProtKB-SubCell"/>
</dbReference>
<evidence type="ECO:0000313" key="9">
    <source>
        <dbReference type="Proteomes" id="UP000683360"/>
    </source>
</evidence>
<comment type="subcellular location">
    <subcellularLocation>
        <location evidence="4">Endosome membrane</location>
        <topology evidence="4">Peripheral membrane protein</topology>
    </subcellularLocation>
    <subcellularLocation>
        <location evidence="4">Late endosome membrane</location>
        <topology evidence="4">Peripheral membrane protein</topology>
    </subcellularLocation>
    <subcellularLocation>
        <location evidence="4">Early endosome membrane</location>
        <topology evidence="4">Peripheral membrane protein</topology>
    </subcellularLocation>
    <subcellularLocation>
        <location evidence="4">Lysosome membrane</location>
        <topology evidence="4">Peripheral membrane protein</topology>
    </subcellularLocation>
    <subcellularLocation>
        <location evidence="4">Golgi apparatus</location>
        <location evidence="4">trans-Golgi network</location>
    </subcellularLocation>
    <subcellularLocation>
        <location evidence="4">Cytoplasmic vesicle</location>
        <location evidence="4">Clathrin-coated vesicle</location>
    </subcellularLocation>
</comment>
<evidence type="ECO:0000256" key="5">
    <source>
        <dbReference type="PROSITE-ProRule" id="PRU01006"/>
    </source>
</evidence>
<dbReference type="PANTHER" id="PTHR12616">
    <property type="entry name" value="VACUOLAR PROTEIN SORTING VPS41"/>
    <property type="match status" value="1"/>
</dbReference>
<keyword evidence="3 4" id="KW-0653">Protein transport</keyword>
<dbReference type="Gene3D" id="2.130.10.10">
    <property type="entry name" value="YVTN repeat-like/Quinoprotein amine dehydrogenase"/>
    <property type="match status" value="1"/>
</dbReference>
<feature type="region of interest" description="Disordered" evidence="6">
    <location>
        <begin position="1"/>
        <end position="33"/>
    </location>
</feature>
<keyword evidence="4" id="KW-0967">Endosome</keyword>
<dbReference type="Gene3D" id="1.25.40.10">
    <property type="entry name" value="Tetratricopeptide repeat domain"/>
    <property type="match status" value="1"/>
</dbReference>
<reference evidence="8" key="1">
    <citation type="submission" date="2021-03" db="EMBL/GenBank/DDBJ databases">
        <authorList>
            <person name="Bekaert M."/>
        </authorList>
    </citation>
    <scope>NUCLEOTIDE SEQUENCE</scope>
</reference>
<dbReference type="GO" id="GO:0005794">
    <property type="term" value="C:Golgi apparatus"/>
    <property type="evidence" value="ECO:0007669"/>
    <property type="project" value="UniProtKB-SubCell"/>
</dbReference>
<dbReference type="InterPro" id="IPR036322">
    <property type="entry name" value="WD40_repeat_dom_sf"/>
</dbReference>
<dbReference type="GO" id="GO:0031901">
    <property type="term" value="C:early endosome membrane"/>
    <property type="evidence" value="ECO:0007669"/>
    <property type="project" value="UniProtKB-SubCell"/>
</dbReference>
<keyword evidence="9" id="KW-1185">Reference proteome</keyword>
<dbReference type="SMART" id="SM00299">
    <property type="entry name" value="CLH"/>
    <property type="match status" value="1"/>
</dbReference>
<name>A0A8S3UH37_MYTED</name>
<dbReference type="GO" id="GO:0030897">
    <property type="term" value="C:HOPS complex"/>
    <property type="evidence" value="ECO:0007669"/>
    <property type="project" value="UniProtKB-UniRule"/>
</dbReference>
<gene>
    <name evidence="8" type="ORF">MEDL_54211</name>
</gene>
<dbReference type="InterPro" id="IPR011990">
    <property type="entry name" value="TPR-like_helical_dom_sf"/>
</dbReference>
<keyword evidence="4" id="KW-0458">Lysosome</keyword>
<evidence type="ECO:0000256" key="4">
    <source>
        <dbReference type="PIRNR" id="PIRNR028921"/>
    </source>
</evidence>
<dbReference type="PIRSF" id="PIRSF028921">
    <property type="entry name" value="VPS41"/>
    <property type="match status" value="1"/>
</dbReference>
<keyword evidence="4" id="KW-0968">Cytoplasmic vesicle</keyword>
<accession>A0A8S3UH37</accession>
<dbReference type="FunFam" id="1.25.40.10:FF:001057">
    <property type="entry name" value="Vacuolar protein sorting-associated protein 41 homolog"/>
    <property type="match status" value="1"/>
</dbReference>
<dbReference type="GO" id="GO:0005765">
    <property type="term" value="C:lysosomal membrane"/>
    <property type="evidence" value="ECO:0007669"/>
    <property type="project" value="UniProtKB-SubCell"/>
</dbReference>
<evidence type="ECO:0000313" key="8">
    <source>
        <dbReference type="EMBL" id="CAG2242015.1"/>
    </source>
</evidence>